<evidence type="ECO:0000313" key="3">
    <source>
        <dbReference type="Proteomes" id="UP001217089"/>
    </source>
</evidence>
<dbReference type="EMBL" id="JARBDR010000917">
    <property type="protein sequence ID" value="KAJ8303314.1"/>
    <property type="molecule type" value="Genomic_DNA"/>
</dbReference>
<sequence length="120" mass="14124">MTNIDSDMDLGERLKRRKELFFFRKMMKDVDFITSTIHDALRIWMHCGWFCGEGHPRSFCRRYISVCSAFLGIISTALLVALIGKYMEQSRMERYLFNFVSRVQKSARRKKAAAEVIKNT</sequence>
<dbReference type="PANTHER" id="PTHR10153">
    <property type="entry name" value="SMALL CONDUCTANCE CALCIUM-ACTIVATED POTASSIUM CHANNEL"/>
    <property type="match status" value="1"/>
</dbReference>
<reference evidence="2 3" key="1">
    <citation type="submission" date="2022-12" db="EMBL/GenBank/DDBJ databases">
        <title>Chromosome-level genome of Tegillarca granosa.</title>
        <authorList>
            <person name="Kim J."/>
        </authorList>
    </citation>
    <scope>NUCLEOTIDE SEQUENCE [LARGE SCALE GENOMIC DNA]</scope>
    <source>
        <strain evidence="2">Teg-2019</strain>
        <tissue evidence="2">Adductor muscle</tissue>
    </source>
</reference>
<keyword evidence="1" id="KW-0812">Transmembrane</keyword>
<keyword evidence="3" id="KW-1185">Reference proteome</keyword>
<evidence type="ECO:0000256" key="1">
    <source>
        <dbReference type="SAM" id="Phobius"/>
    </source>
</evidence>
<dbReference type="InterPro" id="IPR015449">
    <property type="entry name" value="K_chnl_Ca-activ_SK"/>
</dbReference>
<accession>A0ABQ9EFD8</accession>
<feature type="transmembrane region" description="Helical" evidence="1">
    <location>
        <begin position="63"/>
        <end position="84"/>
    </location>
</feature>
<keyword evidence="1" id="KW-1133">Transmembrane helix</keyword>
<proteinExistence type="predicted"/>
<name>A0ABQ9EFD8_TEGGR</name>
<gene>
    <name evidence="2" type="ORF">KUTeg_019710</name>
</gene>
<organism evidence="2 3">
    <name type="scientific">Tegillarca granosa</name>
    <name type="common">Malaysian cockle</name>
    <name type="synonym">Anadara granosa</name>
    <dbReference type="NCBI Taxonomy" id="220873"/>
    <lineage>
        <taxon>Eukaryota</taxon>
        <taxon>Metazoa</taxon>
        <taxon>Spiralia</taxon>
        <taxon>Lophotrochozoa</taxon>
        <taxon>Mollusca</taxon>
        <taxon>Bivalvia</taxon>
        <taxon>Autobranchia</taxon>
        <taxon>Pteriomorphia</taxon>
        <taxon>Arcoida</taxon>
        <taxon>Arcoidea</taxon>
        <taxon>Arcidae</taxon>
        <taxon>Tegillarca</taxon>
    </lineage>
</organism>
<evidence type="ECO:0000313" key="2">
    <source>
        <dbReference type="EMBL" id="KAJ8303314.1"/>
    </source>
</evidence>
<dbReference type="SUPFAM" id="SSF81324">
    <property type="entry name" value="Voltage-gated potassium channels"/>
    <property type="match status" value="1"/>
</dbReference>
<comment type="caution">
    <text evidence="2">The sequence shown here is derived from an EMBL/GenBank/DDBJ whole genome shotgun (WGS) entry which is preliminary data.</text>
</comment>
<keyword evidence="1" id="KW-0472">Membrane</keyword>
<dbReference type="Proteomes" id="UP001217089">
    <property type="component" value="Unassembled WGS sequence"/>
</dbReference>
<protein>
    <submittedName>
        <fullName evidence="2">Uncharacterized protein</fullName>
    </submittedName>
</protein>